<accession>A0ABN9FH84</accession>
<organism evidence="1 2">
    <name type="scientific">Staurois parvus</name>
    <dbReference type="NCBI Taxonomy" id="386267"/>
    <lineage>
        <taxon>Eukaryota</taxon>
        <taxon>Metazoa</taxon>
        <taxon>Chordata</taxon>
        <taxon>Craniata</taxon>
        <taxon>Vertebrata</taxon>
        <taxon>Euteleostomi</taxon>
        <taxon>Amphibia</taxon>
        <taxon>Batrachia</taxon>
        <taxon>Anura</taxon>
        <taxon>Neobatrachia</taxon>
        <taxon>Ranoidea</taxon>
        <taxon>Ranidae</taxon>
        <taxon>Staurois</taxon>
    </lineage>
</organism>
<dbReference type="EMBL" id="CATNWA010016913">
    <property type="protein sequence ID" value="CAI9596364.1"/>
    <property type="molecule type" value="Genomic_DNA"/>
</dbReference>
<reference evidence="1" key="1">
    <citation type="submission" date="2023-05" db="EMBL/GenBank/DDBJ databases">
        <authorList>
            <person name="Stuckert A."/>
        </authorList>
    </citation>
    <scope>NUCLEOTIDE SEQUENCE</scope>
</reference>
<dbReference type="InterPro" id="IPR035897">
    <property type="entry name" value="Toll_tir_struct_dom_sf"/>
</dbReference>
<name>A0ABN9FH84_9NEOB</name>
<sequence>MHQPEGKVNYQEVESLKHAIKHQSLIKWDGPKSSKLNSKFWKRLVYEMPTKKKEVLSRQHVMDSGERSLFGDLQTVPSIAITGTSSTLAPPQEITGYHHAEAMQMRHFCRVYEKPAPPLSVAPLGNHHTYCNIPLTLLNGQLSHNSVGKDPQEYHGNNTLIPITSRELGISSDIW</sequence>
<keyword evidence="2" id="KW-1185">Reference proteome</keyword>
<proteinExistence type="predicted"/>
<comment type="caution">
    <text evidence="1">The sequence shown here is derived from an EMBL/GenBank/DDBJ whole genome shotgun (WGS) entry which is preliminary data.</text>
</comment>
<evidence type="ECO:0000313" key="1">
    <source>
        <dbReference type="EMBL" id="CAI9596364.1"/>
    </source>
</evidence>
<dbReference type="Proteomes" id="UP001162483">
    <property type="component" value="Unassembled WGS sequence"/>
</dbReference>
<evidence type="ECO:0000313" key="2">
    <source>
        <dbReference type="Proteomes" id="UP001162483"/>
    </source>
</evidence>
<protein>
    <submittedName>
        <fullName evidence="1">Uncharacterized protein</fullName>
    </submittedName>
</protein>
<gene>
    <name evidence="1" type="ORF">SPARVUS_LOCUS12059196</name>
</gene>
<dbReference type="Gene3D" id="3.40.50.10140">
    <property type="entry name" value="Toll/interleukin-1 receptor homology (TIR) domain"/>
    <property type="match status" value="1"/>
</dbReference>